<feature type="compositionally biased region" description="Polar residues" evidence="4">
    <location>
        <begin position="251"/>
        <end position="274"/>
    </location>
</feature>
<feature type="compositionally biased region" description="Basic and acidic residues" evidence="4">
    <location>
        <begin position="148"/>
        <end position="166"/>
    </location>
</feature>
<proteinExistence type="predicted"/>
<dbReference type="PROSITE" id="PS50088">
    <property type="entry name" value="ANK_REPEAT"/>
    <property type="match status" value="2"/>
</dbReference>
<organism evidence="5 6">
    <name type="scientific">Geodia barretti</name>
    <name type="common">Barrett's horny sponge</name>
    <dbReference type="NCBI Taxonomy" id="519541"/>
    <lineage>
        <taxon>Eukaryota</taxon>
        <taxon>Metazoa</taxon>
        <taxon>Porifera</taxon>
        <taxon>Demospongiae</taxon>
        <taxon>Heteroscleromorpha</taxon>
        <taxon>Tetractinellida</taxon>
        <taxon>Astrophorina</taxon>
        <taxon>Geodiidae</taxon>
        <taxon>Geodia</taxon>
    </lineage>
</organism>
<gene>
    <name evidence="5" type="ORF">GBAR_LOCUS6707</name>
</gene>
<evidence type="ECO:0000256" key="1">
    <source>
        <dbReference type="ARBA" id="ARBA00022737"/>
    </source>
</evidence>
<dbReference type="PANTHER" id="PTHR24161">
    <property type="entry name" value="ANK_REP_REGION DOMAIN-CONTAINING PROTEIN-RELATED"/>
    <property type="match status" value="1"/>
</dbReference>
<dbReference type="SMART" id="SM00248">
    <property type="entry name" value="ANK"/>
    <property type="match status" value="4"/>
</dbReference>
<feature type="repeat" description="ANK" evidence="3">
    <location>
        <begin position="713"/>
        <end position="745"/>
    </location>
</feature>
<feature type="region of interest" description="Disordered" evidence="4">
    <location>
        <begin position="237"/>
        <end position="307"/>
    </location>
</feature>
<dbReference type="Proteomes" id="UP001174909">
    <property type="component" value="Unassembled WGS sequence"/>
</dbReference>
<dbReference type="Pfam" id="PF12796">
    <property type="entry name" value="Ank_2"/>
    <property type="match status" value="1"/>
</dbReference>
<feature type="region of interest" description="Disordered" evidence="4">
    <location>
        <begin position="429"/>
        <end position="467"/>
    </location>
</feature>
<dbReference type="AlphaFoldDB" id="A0AA35W6N4"/>
<comment type="caution">
    <text evidence="5">The sequence shown here is derived from an EMBL/GenBank/DDBJ whole genome shotgun (WGS) entry which is preliminary data.</text>
</comment>
<evidence type="ECO:0000256" key="3">
    <source>
        <dbReference type="PROSITE-ProRule" id="PRU00023"/>
    </source>
</evidence>
<keyword evidence="1" id="KW-0677">Repeat</keyword>
<dbReference type="PANTHER" id="PTHR24161:SF85">
    <property type="entry name" value="PALMITOYLTRANSFERASE HIP14"/>
    <property type="match status" value="1"/>
</dbReference>
<evidence type="ECO:0000256" key="4">
    <source>
        <dbReference type="SAM" id="MobiDB-lite"/>
    </source>
</evidence>
<evidence type="ECO:0000313" key="6">
    <source>
        <dbReference type="Proteomes" id="UP001174909"/>
    </source>
</evidence>
<name>A0AA35W6N4_GEOBA</name>
<accession>A0AA35W6N4</accession>
<keyword evidence="2 3" id="KW-0040">ANK repeat</keyword>
<feature type="repeat" description="ANK" evidence="3">
    <location>
        <begin position="781"/>
        <end position="813"/>
    </location>
</feature>
<sequence length="883" mass="95629">MQQLVSGMAAITEATVSERAPNISVADTLDHARRALSAHREWLQRRLSSDTDELGGVGSKAGETSRERWTVADVENDEENEPTKEHEQRNSGTVTVEASAPPTLRGQSSRRKTNSRVAPAPGLDVLTEEEKDISAGPRWTTGAAEPSIKGDHREEGGEDTPREPPSSKRQKTRWASSAVFPATSSPCSDTAPTPVHLFTSRSSVPATAPEPLFSPSLTISNPLAAWGSLSSLDNYMESLESEGQTREPGTEHTSQTAPLQAAKPTTGTYVSESENTGKSDSHPLAPTEEVSPVEIDPTDAVEQERSGSEMVDISALQSESTATVLAVGPAPRDRQSSYEVHQVSKLEQAGRGVRMVELRERDPAQLDSTSDVRITPGERVTATKTLTTSEAGAVEDVLPYQREDSVSASGAAGQQAHQMTDTDSVFSDNEVFEPQSPRDQLLQTEKVERETQSLVTTSNSDKSFLPKNSYEDTAESVRVTERKMGGERMILQSTNGDLSFQPRLTSTPTGAAALEEAKREREGGSDNRQQILRKLNLPLLKENRSKSVLTRLPRLKSHTPSSPTISTELKLSRKRTRELPSYGIHHYRHSGLALSPPCPQYGVKQPDITPDSFLWRKRLSSAPATNPSPSSPVPVIEHFDGVSRAPIFKSMMSSRMEQGGRRHALRHTMSSPEGEGGGIRGVPELPLLGSKGVGSLDASGYRGSTTSLYQMQAGPGPLHLAAKCGNGRQIQQLISEGENVNARDHDGRTPLMYCIHPRGVHLSCASLLVQAGAALDKQASDGSTAIHLASAMGGVSLVEFALLNHADSDVRDFEGRLPLHWATLTQQSSKCAALLLKHSKLDINAVDDAGMTPLMWATYNNNPWSLSSCWARELTVKRKTETE</sequence>
<evidence type="ECO:0000256" key="2">
    <source>
        <dbReference type="ARBA" id="ARBA00023043"/>
    </source>
</evidence>
<keyword evidence="6" id="KW-1185">Reference proteome</keyword>
<evidence type="ECO:0000313" key="5">
    <source>
        <dbReference type="EMBL" id="CAI8010148.1"/>
    </source>
</evidence>
<dbReference type="Gene3D" id="1.25.40.20">
    <property type="entry name" value="Ankyrin repeat-containing domain"/>
    <property type="match status" value="1"/>
</dbReference>
<feature type="region of interest" description="Disordered" evidence="4">
    <location>
        <begin position="51"/>
        <end position="197"/>
    </location>
</feature>
<dbReference type="InterPro" id="IPR036770">
    <property type="entry name" value="Ankyrin_rpt-contain_sf"/>
</dbReference>
<dbReference type="InterPro" id="IPR002110">
    <property type="entry name" value="Ankyrin_rpt"/>
</dbReference>
<dbReference type="EMBL" id="CASHTH010001010">
    <property type="protein sequence ID" value="CAI8010148.1"/>
    <property type="molecule type" value="Genomic_DNA"/>
</dbReference>
<dbReference type="PROSITE" id="PS50297">
    <property type="entry name" value="ANK_REP_REGION"/>
    <property type="match status" value="2"/>
</dbReference>
<reference evidence="5" key="1">
    <citation type="submission" date="2023-03" db="EMBL/GenBank/DDBJ databases">
        <authorList>
            <person name="Steffen K."/>
            <person name="Cardenas P."/>
        </authorList>
    </citation>
    <scope>NUCLEOTIDE SEQUENCE</scope>
</reference>
<protein>
    <submittedName>
        <fullName evidence="5">Inversin</fullName>
    </submittedName>
</protein>
<feature type="compositionally biased region" description="Polar residues" evidence="4">
    <location>
        <begin position="452"/>
        <end position="462"/>
    </location>
</feature>
<feature type="compositionally biased region" description="Polar residues" evidence="4">
    <location>
        <begin position="182"/>
        <end position="191"/>
    </location>
</feature>
<dbReference type="SUPFAM" id="SSF48403">
    <property type="entry name" value="Ankyrin repeat"/>
    <property type="match status" value="1"/>
</dbReference>